<dbReference type="Proteomes" id="UP000292423">
    <property type="component" value="Unassembled WGS sequence"/>
</dbReference>
<proteinExistence type="predicted"/>
<dbReference type="OrthoDB" id="3173842at2"/>
<sequence>MQMMTALKPDVEKSSSLIERSGLKVLELRRGYVKCLMPLEANSCHEGIMPTGALFMLVEASGRAIFLSSFNTSRFQVFLKHTELKMEQAAESEVTLEVQLKETVISQVTTKVDITGRADYVLEGVLRDEDDGVVARFQAGYLVTPARQ</sequence>
<keyword evidence="2" id="KW-1185">Reference proteome</keyword>
<evidence type="ECO:0008006" key="3">
    <source>
        <dbReference type="Google" id="ProtNLM"/>
    </source>
</evidence>
<dbReference type="SUPFAM" id="SSF54637">
    <property type="entry name" value="Thioesterase/thiol ester dehydrase-isomerase"/>
    <property type="match status" value="1"/>
</dbReference>
<organism evidence="1 2">
    <name type="scientific">Fluviicoccus keumensis</name>
    <dbReference type="NCBI Taxonomy" id="1435465"/>
    <lineage>
        <taxon>Bacteria</taxon>
        <taxon>Pseudomonadati</taxon>
        <taxon>Pseudomonadota</taxon>
        <taxon>Gammaproteobacteria</taxon>
        <taxon>Moraxellales</taxon>
        <taxon>Moraxellaceae</taxon>
        <taxon>Fluviicoccus</taxon>
    </lineage>
</organism>
<evidence type="ECO:0000313" key="1">
    <source>
        <dbReference type="EMBL" id="RZU45327.1"/>
    </source>
</evidence>
<accession>A0A4Q7Z4T5</accession>
<dbReference type="InterPro" id="IPR029069">
    <property type="entry name" value="HotDog_dom_sf"/>
</dbReference>
<protein>
    <recommendedName>
        <fullName evidence="3">Thioesterase domain-containing protein</fullName>
    </recommendedName>
</protein>
<dbReference type="EMBL" id="SHKX01000012">
    <property type="protein sequence ID" value="RZU45327.1"/>
    <property type="molecule type" value="Genomic_DNA"/>
</dbReference>
<dbReference type="Gene3D" id="3.10.129.10">
    <property type="entry name" value="Hotdog Thioesterase"/>
    <property type="match status" value="1"/>
</dbReference>
<dbReference type="AlphaFoldDB" id="A0A4Q7Z4T5"/>
<evidence type="ECO:0000313" key="2">
    <source>
        <dbReference type="Proteomes" id="UP000292423"/>
    </source>
</evidence>
<gene>
    <name evidence="1" type="ORF">EV700_2146</name>
</gene>
<comment type="caution">
    <text evidence="1">The sequence shown here is derived from an EMBL/GenBank/DDBJ whole genome shotgun (WGS) entry which is preliminary data.</text>
</comment>
<reference evidence="1 2" key="1">
    <citation type="submission" date="2019-02" db="EMBL/GenBank/DDBJ databases">
        <title>Genomic Encyclopedia of Type Strains, Phase IV (KMG-IV): sequencing the most valuable type-strain genomes for metagenomic binning, comparative biology and taxonomic classification.</title>
        <authorList>
            <person name="Goeker M."/>
        </authorList>
    </citation>
    <scope>NUCLEOTIDE SEQUENCE [LARGE SCALE GENOMIC DNA]</scope>
    <source>
        <strain evidence="1 2">DSM 105135</strain>
    </source>
</reference>
<dbReference type="RefSeq" id="WP_130413550.1">
    <property type="nucleotide sequence ID" value="NZ_SHKX01000012.1"/>
</dbReference>
<name>A0A4Q7Z4T5_9GAMM</name>